<reference evidence="3" key="1">
    <citation type="journal article" date="2019" name="Int. J. Syst. Evol. Microbiol.">
        <title>The Global Catalogue of Microorganisms (GCM) 10K type strain sequencing project: providing services to taxonomists for standard genome sequencing and annotation.</title>
        <authorList>
            <consortium name="The Broad Institute Genomics Platform"/>
            <consortium name="The Broad Institute Genome Sequencing Center for Infectious Disease"/>
            <person name="Wu L."/>
            <person name="Ma J."/>
        </authorList>
    </citation>
    <scope>NUCLEOTIDE SEQUENCE [LARGE SCALE GENOMIC DNA]</scope>
    <source>
        <strain evidence="3">JCM 14718</strain>
    </source>
</reference>
<comment type="caution">
    <text evidence="2">The sequence shown here is derived from an EMBL/GenBank/DDBJ whole genome shotgun (WGS) entry which is preliminary data.</text>
</comment>
<organism evidence="2 3">
    <name type="scientific">Fodinicola feengrottensis</name>
    <dbReference type="NCBI Taxonomy" id="435914"/>
    <lineage>
        <taxon>Bacteria</taxon>
        <taxon>Bacillati</taxon>
        <taxon>Actinomycetota</taxon>
        <taxon>Actinomycetes</taxon>
        <taxon>Mycobacteriales</taxon>
        <taxon>Fodinicola</taxon>
    </lineage>
</organism>
<dbReference type="Proteomes" id="UP001500618">
    <property type="component" value="Unassembled WGS sequence"/>
</dbReference>
<feature type="signal peptide" evidence="1">
    <location>
        <begin position="1"/>
        <end position="44"/>
    </location>
</feature>
<sequence length="269" mass="27879">MHGQLRFRDAVKVSLSARKLLVRGAAAVAMITALVLVGASPAFAASGTVHTDTGVAVTVRSGPHTTSSAVGSAADGTAVTIDCQASGDTVTGKYGTTDIWDHVPALGGYLTDSYVYTGSDDRVAPDCSGTTVSCSTSGTGDPNSCSAAVAWAKAHVHTNDNPDYYNYCDRINAWAYGWSASGSTTAYVHWTQIPASYKHPGDSSVPAGGLAFFSNGGAGHTMISIGGGNFLSNDIHGAGTYTQTTIAEIRSTWGQTYVGWAQPWFKVNH</sequence>
<dbReference type="RefSeq" id="WP_279578873.1">
    <property type="nucleotide sequence ID" value="NZ_BAAANY010000005.1"/>
</dbReference>
<protein>
    <submittedName>
        <fullName evidence="2">SH3 domain-containing protein</fullName>
    </submittedName>
</protein>
<evidence type="ECO:0000256" key="1">
    <source>
        <dbReference type="SAM" id="SignalP"/>
    </source>
</evidence>
<accession>A0ABP4SD13</accession>
<feature type="chain" id="PRO_5046926308" evidence="1">
    <location>
        <begin position="45"/>
        <end position="269"/>
    </location>
</feature>
<name>A0ABP4SD13_9ACTN</name>
<keyword evidence="1" id="KW-0732">Signal</keyword>
<evidence type="ECO:0000313" key="2">
    <source>
        <dbReference type="EMBL" id="GAA1667616.1"/>
    </source>
</evidence>
<proteinExistence type="predicted"/>
<keyword evidence="3" id="KW-1185">Reference proteome</keyword>
<dbReference type="EMBL" id="BAAANY010000005">
    <property type="protein sequence ID" value="GAA1667616.1"/>
    <property type="molecule type" value="Genomic_DNA"/>
</dbReference>
<gene>
    <name evidence="2" type="ORF">GCM10009765_16330</name>
</gene>
<evidence type="ECO:0000313" key="3">
    <source>
        <dbReference type="Proteomes" id="UP001500618"/>
    </source>
</evidence>